<gene>
    <name evidence="4" type="primary">LOC104750350</name>
</gene>
<evidence type="ECO:0000256" key="2">
    <source>
        <dbReference type="SAM" id="SignalP"/>
    </source>
</evidence>
<evidence type="ECO:0000256" key="1">
    <source>
        <dbReference type="SAM" id="MobiDB-lite"/>
    </source>
</evidence>
<feature type="region of interest" description="Disordered" evidence="1">
    <location>
        <begin position="35"/>
        <end position="57"/>
    </location>
</feature>
<feature type="signal peptide" evidence="2">
    <location>
        <begin position="1"/>
        <end position="25"/>
    </location>
</feature>
<accession>A0ABM0WFN9</accession>
<dbReference type="Proteomes" id="UP000694864">
    <property type="component" value="Chromosome 16"/>
</dbReference>
<feature type="chain" id="PRO_5045159845" evidence="2">
    <location>
        <begin position="26"/>
        <end position="110"/>
    </location>
</feature>
<protein>
    <submittedName>
        <fullName evidence="4">CLAVATA3/ESR (CLE)-related protein 18-like</fullName>
    </submittedName>
</protein>
<feature type="compositionally biased region" description="Basic and acidic residues" evidence="1">
    <location>
        <begin position="101"/>
        <end position="110"/>
    </location>
</feature>
<feature type="region of interest" description="Disordered" evidence="1">
    <location>
        <begin position="71"/>
        <end position="110"/>
    </location>
</feature>
<name>A0ABM0WFN9_CAMSA</name>
<keyword evidence="2" id="KW-0732">Signal</keyword>
<evidence type="ECO:0000313" key="3">
    <source>
        <dbReference type="Proteomes" id="UP000694864"/>
    </source>
</evidence>
<proteinExistence type="predicted"/>
<keyword evidence="3" id="KW-1185">Reference proteome</keyword>
<dbReference type="GeneID" id="104750350"/>
<sequence length="110" mass="12730">MQVLNEGAVLIIMLILFLMTSSMDAIREEPSSIGIERKIPSGPDPIHNPPPPSPKQRHVIEVEEKHIQRSWNYEDYESPHKRNPIYNNSPQPSPDSLSFEWSRDNIKWNS</sequence>
<reference evidence="4" key="2">
    <citation type="submission" date="2025-08" db="UniProtKB">
        <authorList>
            <consortium name="RefSeq"/>
        </authorList>
    </citation>
    <scope>IDENTIFICATION</scope>
    <source>
        <tissue evidence="4">Leaf</tissue>
    </source>
</reference>
<reference evidence="3" key="1">
    <citation type="journal article" date="2014" name="Nat. Commun.">
        <title>The emerging biofuel crop Camelina sativa retains a highly undifferentiated hexaploid genome structure.</title>
        <authorList>
            <person name="Kagale S."/>
            <person name="Koh C."/>
            <person name="Nixon J."/>
            <person name="Bollina V."/>
            <person name="Clarke W.E."/>
            <person name="Tuteja R."/>
            <person name="Spillane C."/>
            <person name="Robinson S.J."/>
            <person name="Links M.G."/>
            <person name="Clarke C."/>
            <person name="Higgins E.E."/>
            <person name="Huebert T."/>
            <person name="Sharpe A.G."/>
            <person name="Parkin I.A."/>
        </authorList>
    </citation>
    <scope>NUCLEOTIDE SEQUENCE [LARGE SCALE GENOMIC DNA]</scope>
    <source>
        <strain evidence="3">cv. DH55</strain>
    </source>
</reference>
<evidence type="ECO:0000313" key="4">
    <source>
        <dbReference type="RefSeq" id="XP_010470438.1"/>
    </source>
</evidence>
<feature type="compositionally biased region" description="Polar residues" evidence="1">
    <location>
        <begin position="85"/>
        <end position="96"/>
    </location>
</feature>
<dbReference type="RefSeq" id="XP_010470438.1">
    <property type="nucleotide sequence ID" value="XM_010472136.1"/>
</dbReference>
<organism evidence="3 4">
    <name type="scientific">Camelina sativa</name>
    <name type="common">False flax</name>
    <name type="synonym">Myagrum sativum</name>
    <dbReference type="NCBI Taxonomy" id="90675"/>
    <lineage>
        <taxon>Eukaryota</taxon>
        <taxon>Viridiplantae</taxon>
        <taxon>Streptophyta</taxon>
        <taxon>Embryophyta</taxon>
        <taxon>Tracheophyta</taxon>
        <taxon>Spermatophyta</taxon>
        <taxon>Magnoliopsida</taxon>
        <taxon>eudicotyledons</taxon>
        <taxon>Gunneridae</taxon>
        <taxon>Pentapetalae</taxon>
        <taxon>rosids</taxon>
        <taxon>malvids</taxon>
        <taxon>Brassicales</taxon>
        <taxon>Brassicaceae</taxon>
        <taxon>Camelineae</taxon>
        <taxon>Camelina</taxon>
    </lineage>
</organism>
<feature type="compositionally biased region" description="Pro residues" evidence="1">
    <location>
        <begin position="42"/>
        <end position="54"/>
    </location>
</feature>